<dbReference type="Proteomes" id="UP001187192">
    <property type="component" value="Unassembled WGS sequence"/>
</dbReference>
<feature type="non-terminal residue" evidence="2">
    <location>
        <position position="1"/>
    </location>
</feature>
<evidence type="ECO:0000256" key="1">
    <source>
        <dbReference type="SAM" id="MobiDB-lite"/>
    </source>
</evidence>
<dbReference type="AlphaFoldDB" id="A0AA88JGJ5"/>
<feature type="region of interest" description="Disordered" evidence="1">
    <location>
        <begin position="89"/>
        <end position="123"/>
    </location>
</feature>
<accession>A0AA88JGJ5</accession>
<dbReference type="EMBL" id="BTGU01015195">
    <property type="protein sequence ID" value="GMN71361.1"/>
    <property type="molecule type" value="Genomic_DNA"/>
</dbReference>
<name>A0AA88JGJ5_FICCA</name>
<evidence type="ECO:0000313" key="2">
    <source>
        <dbReference type="EMBL" id="GMN71361.1"/>
    </source>
</evidence>
<gene>
    <name evidence="2" type="ORF">TIFTF001_054605</name>
</gene>
<sequence>MRFTLSYFEPTHDLSFAASLPSTPRSLQSRRSRRSEEKGNLSSVTGFKAWRERKTAGGGIDVMEWLRGEKLGDDFDFIHGGSDGRGGESVGGYGVCELGGEESGGGKEFDSAGGGGEDDGREGMEIPMAGMVKARRRCWVEEAILL</sequence>
<feature type="region of interest" description="Disordered" evidence="1">
    <location>
        <begin position="19"/>
        <end position="45"/>
    </location>
</feature>
<keyword evidence="3" id="KW-1185">Reference proteome</keyword>
<comment type="caution">
    <text evidence="2">The sequence shown here is derived from an EMBL/GenBank/DDBJ whole genome shotgun (WGS) entry which is preliminary data.</text>
</comment>
<organism evidence="2 3">
    <name type="scientific">Ficus carica</name>
    <name type="common">Common fig</name>
    <dbReference type="NCBI Taxonomy" id="3494"/>
    <lineage>
        <taxon>Eukaryota</taxon>
        <taxon>Viridiplantae</taxon>
        <taxon>Streptophyta</taxon>
        <taxon>Embryophyta</taxon>
        <taxon>Tracheophyta</taxon>
        <taxon>Spermatophyta</taxon>
        <taxon>Magnoliopsida</taxon>
        <taxon>eudicotyledons</taxon>
        <taxon>Gunneridae</taxon>
        <taxon>Pentapetalae</taxon>
        <taxon>rosids</taxon>
        <taxon>fabids</taxon>
        <taxon>Rosales</taxon>
        <taxon>Moraceae</taxon>
        <taxon>Ficeae</taxon>
        <taxon>Ficus</taxon>
    </lineage>
</organism>
<reference evidence="2" key="1">
    <citation type="submission" date="2023-07" db="EMBL/GenBank/DDBJ databases">
        <title>draft genome sequence of fig (Ficus carica).</title>
        <authorList>
            <person name="Takahashi T."/>
            <person name="Nishimura K."/>
        </authorList>
    </citation>
    <scope>NUCLEOTIDE SEQUENCE</scope>
</reference>
<proteinExistence type="predicted"/>
<evidence type="ECO:0000313" key="3">
    <source>
        <dbReference type="Proteomes" id="UP001187192"/>
    </source>
</evidence>
<protein>
    <submittedName>
        <fullName evidence="2">Uncharacterized protein</fullName>
    </submittedName>
</protein>